<evidence type="ECO:0000256" key="2">
    <source>
        <dbReference type="ARBA" id="ARBA00022438"/>
    </source>
</evidence>
<dbReference type="Gene3D" id="2.40.30.40">
    <property type="entry name" value="Peptidase M42, domain 2"/>
    <property type="match status" value="1"/>
</dbReference>
<keyword evidence="8" id="KW-1185">Reference proteome</keyword>
<proteinExistence type="inferred from homology"/>
<name>A0ABR5A934_9BACL</name>
<dbReference type="Pfam" id="PF05343">
    <property type="entry name" value="Peptidase_M42"/>
    <property type="match status" value="1"/>
</dbReference>
<evidence type="ECO:0000256" key="6">
    <source>
        <dbReference type="PIRNR" id="PIRNR001123"/>
    </source>
</evidence>
<dbReference type="InterPro" id="IPR023367">
    <property type="entry name" value="Peptidase_M42_dom2"/>
</dbReference>
<keyword evidence="2" id="KW-0031">Aminopeptidase</keyword>
<organism evidence="7 8">
    <name type="scientific">Cohnella kolymensis</name>
    <dbReference type="NCBI Taxonomy" id="1590652"/>
    <lineage>
        <taxon>Bacteria</taxon>
        <taxon>Bacillati</taxon>
        <taxon>Bacillota</taxon>
        <taxon>Bacilli</taxon>
        <taxon>Bacillales</taxon>
        <taxon>Paenibacillaceae</taxon>
        <taxon>Cohnella</taxon>
    </lineage>
</organism>
<evidence type="ECO:0000256" key="5">
    <source>
        <dbReference type="ARBA" id="ARBA00022801"/>
    </source>
</evidence>
<dbReference type="SUPFAM" id="SSF53187">
    <property type="entry name" value="Zn-dependent exopeptidases"/>
    <property type="match status" value="1"/>
</dbReference>
<keyword evidence="4" id="KW-0479">Metal-binding</keyword>
<evidence type="ECO:0000256" key="3">
    <source>
        <dbReference type="ARBA" id="ARBA00022670"/>
    </source>
</evidence>
<dbReference type="InterPro" id="IPR008007">
    <property type="entry name" value="Peptidase_M42"/>
</dbReference>
<dbReference type="Gene3D" id="3.40.630.10">
    <property type="entry name" value="Zn peptidases"/>
    <property type="match status" value="1"/>
</dbReference>
<dbReference type="Proteomes" id="UP000054526">
    <property type="component" value="Unassembled WGS sequence"/>
</dbReference>
<evidence type="ECO:0000256" key="4">
    <source>
        <dbReference type="ARBA" id="ARBA00022723"/>
    </source>
</evidence>
<dbReference type="RefSeq" id="WP_041059176.1">
    <property type="nucleotide sequence ID" value="NZ_JXAL01000001.1"/>
</dbReference>
<reference evidence="7 8" key="1">
    <citation type="submission" date="2014-12" db="EMBL/GenBank/DDBJ databases">
        <title>Draft genome sequence of Cohnella kolymensis strain B-2846.</title>
        <authorList>
            <person name="Karlyshev A.V."/>
            <person name="Kudryashova E.B."/>
        </authorList>
    </citation>
    <scope>NUCLEOTIDE SEQUENCE [LARGE SCALE GENOMIC DNA]</scope>
    <source>
        <strain evidence="7 8">VKM B-2846</strain>
    </source>
</reference>
<dbReference type="PANTHER" id="PTHR32481:SF21">
    <property type="entry name" value="AMINOPEPTIDASE YSDC-RELATED"/>
    <property type="match status" value="1"/>
</dbReference>
<comment type="similarity">
    <text evidence="1 6">Belongs to the peptidase M42 family.</text>
</comment>
<dbReference type="CDD" id="cd05656">
    <property type="entry name" value="M42_Frv"/>
    <property type="match status" value="1"/>
</dbReference>
<accession>A0ABR5A934</accession>
<dbReference type="PIRSF" id="PIRSF001123">
    <property type="entry name" value="PepA_GA"/>
    <property type="match status" value="1"/>
</dbReference>
<gene>
    <name evidence="7" type="ORF">SD71_02875</name>
</gene>
<dbReference type="SUPFAM" id="SSF101821">
    <property type="entry name" value="Aminopeptidase/glucanase lid domain"/>
    <property type="match status" value="1"/>
</dbReference>
<comment type="caution">
    <text evidence="7">The sequence shown here is derived from an EMBL/GenBank/DDBJ whole genome shotgun (WGS) entry which is preliminary data.</text>
</comment>
<evidence type="ECO:0000313" key="8">
    <source>
        <dbReference type="Proteomes" id="UP000054526"/>
    </source>
</evidence>
<protein>
    <submittedName>
        <fullName evidence="7">Peptidase M28</fullName>
    </submittedName>
</protein>
<dbReference type="InterPro" id="IPR051464">
    <property type="entry name" value="Peptidase_M42_aminopept"/>
</dbReference>
<sequence length="357" mass="38668">MDRLTQMIKQLSEADGVPGFEKEVRQLMESMLQPVSQELLHDRLGSVVGKKTGSAEGPRVLVAGHLDEVGFIVSNITPKGFIRFHQLGGWWPHSILSQKVRIKTREGDIIGIIGAKAPHVLQPDDRKKVMELKEMFIDVGASSAEEAEQMGIYPGDPIVPVADFFTMKGDQLWAGKALDNRAGCALSIEVLNRLQNDNHPNVVYAGATVQEEVGIRGAKTLAALVQPDIAIAVDVCVSMDTPGIESDLSTASMDKGPVVTLTDAYLVPHVGLRNLILDIAKELQIPIQVDVAPGGGTDAGSFHTSGIGCPSIALCFATRYIHSHNAIMSRKDFEQMALLVTELIKRLDAAQVKRLLQ</sequence>
<evidence type="ECO:0000313" key="7">
    <source>
        <dbReference type="EMBL" id="KIL37571.1"/>
    </source>
</evidence>
<evidence type="ECO:0000256" key="1">
    <source>
        <dbReference type="ARBA" id="ARBA00006272"/>
    </source>
</evidence>
<keyword evidence="5" id="KW-0378">Hydrolase</keyword>
<keyword evidence="3" id="KW-0645">Protease</keyword>
<dbReference type="EMBL" id="JXAL01000001">
    <property type="protein sequence ID" value="KIL37571.1"/>
    <property type="molecule type" value="Genomic_DNA"/>
</dbReference>
<dbReference type="PANTHER" id="PTHR32481">
    <property type="entry name" value="AMINOPEPTIDASE"/>
    <property type="match status" value="1"/>
</dbReference>